<organism evidence="1 2">
    <name type="scientific">Leptospira ainlahdjerensis</name>
    <dbReference type="NCBI Taxonomy" id="2810033"/>
    <lineage>
        <taxon>Bacteria</taxon>
        <taxon>Pseudomonadati</taxon>
        <taxon>Spirochaetota</taxon>
        <taxon>Spirochaetia</taxon>
        <taxon>Leptospirales</taxon>
        <taxon>Leptospiraceae</taxon>
        <taxon>Leptospira</taxon>
    </lineage>
</organism>
<dbReference type="EMBL" id="JAFFPU010000069">
    <property type="protein sequence ID" value="MBM9578894.1"/>
    <property type="molecule type" value="Genomic_DNA"/>
</dbReference>
<dbReference type="RefSeq" id="WP_205280866.1">
    <property type="nucleotide sequence ID" value="NZ_JAFFPU010000069.1"/>
</dbReference>
<keyword evidence="2" id="KW-1185">Reference proteome</keyword>
<sequence>MSEKIIKVVDINSPFQVILNVGSDDGIKNGDRVLIYGLGKEIKDPDSKEIIERLEVVRGKGKVIHTQTRISTVESIEVEETPTTIRKRSNSYSNLFFPGESEETEIRRTKLPFEEVQIGDLVRFFKK</sequence>
<dbReference type="Proteomes" id="UP000724686">
    <property type="component" value="Unassembled WGS sequence"/>
</dbReference>
<evidence type="ECO:0000313" key="1">
    <source>
        <dbReference type="EMBL" id="MBM9578894.1"/>
    </source>
</evidence>
<reference evidence="1 2" key="1">
    <citation type="submission" date="2021-02" db="EMBL/GenBank/DDBJ databases">
        <title>Leptospira ainlahdjerensis sp. nov., Leptospira ainazelensis sp. nov., Leptospira abararensis sp. nov. and Leptospira chreensis sp. nov., four new species isolated from water sources in Algeria.</title>
        <authorList>
            <person name="Amara Korba A."/>
            <person name="Kainiu M."/>
            <person name="Vincent A.T."/>
            <person name="Mariet J.-F."/>
            <person name="Veyrier F.J."/>
            <person name="Goarant C."/>
            <person name="Picardeau M."/>
        </authorList>
    </citation>
    <scope>NUCLEOTIDE SEQUENCE [LARGE SCALE GENOMIC DNA]</scope>
    <source>
        <strain evidence="1 2">201903070</strain>
    </source>
</reference>
<accession>A0ABS2UES2</accession>
<protein>
    <submittedName>
        <fullName evidence="1">Uncharacterized protein</fullName>
    </submittedName>
</protein>
<comment type="caution">
    <text evidence="1">The sequence shown here is derived from an EMBL/GenBank/DDBJ whole genome shotgun (WGS) entry which is preliminary data.</text>
</comment>
<name>A0ABS2UES2_9LEPT</name>
<evidence type="ECO:0000313" key="2">
    <source>
        <dbReference type="Proteomes" id="UP000724686"/>
    </source>
</evidence>
<proteinExistence type="predicted"/>
<gene>
    <name evidence="1" type="ORF">JWG45_17245</name>
</gene>